<evidence type="ECO:0000313" key="10">
    <source>
        <dbReference type="EMBL" id="MBB6715738.1"/>
    </source>
</evidence>
<dbReference type="InterPro" id="IPR023828">
    <property type="entry name" value="Peptidase_S8_Ser-AS"/>
</dbReference>
<dbReference type="PANTHER" id="PTHR43806:SF11">
    <property type="entry name" value="CEREVISIN-RELATED"/>
    <property type="match status" value="1"/>
</dbReference>
<evidence type="ECO:0000256" key="7">
    <source>
        <dbReference type="RuleBase" id="RU003355"/>
    </source>
</evidence>
<dbReference type="PANTHER" id="PTHR43806">
    <property type="entry name" value="PEPTIDASE S8"/>
    <property type="match status" value="1"/>
</dbReference>
<feature type="active site" description="Charge relay system" evidence="5 6">
    <location>
        <position position="141"/>
    </location>
</feature>
<gene>
    <name evidence="10" type="ORF">H7E68_13590</name>
</gene>
<dbReference type="Pfam" id="PF18425">
    <property type="entry name" value="CspB_prodomain"/>
    <property type="match status" value="1"/>
</dbReference>
<keyword evidence="4 6" id="KW-0720">Serine protease</keyword>
<evidence type="ECO:0000313" key="11">
    <source>
        <dbReference type="Proteomes" id="UP000585258"/>
    </source>
</evidence>
<dbReference type="PROSITE" id="PS00138">
    <property type="entry name" value="SUBTILASE_SER"/>
    <property type="match status" value="1"/>
</dbReference>
<dbReference type="Gene3D" id="2.60.120.1290">
    <property type="match status" value="1"/>
</dbReference>
<accession>A0A7X0SDP9</accession>
<feature type="domain" description="Csp protease B prodomain" evidence="9">
    <location>
        <begin position="38"/>
        <end position="106"/>
    </location>
</feature>
<feature type="active site" description="Charge relay system" evidence="5 6">
    <location>
        <position position="507"/>
    </location>
</feature>
<dbReference type="GO" id="GO:0005615">
    <property type="term" value="C:extracellular space"/>
    <property type="evidence" value="ECO:0007669"/>
    <property type="project" value="TreeGrafter"/>
</dbReference>
<dbReference type="InterPro" id="IPR023827">
    <property type="entry name" value="Peptidase_S8_Asp-AS"/>
</dbReference>
<dbReference type="InterPro" id="IPR034045">
    <property type="entry name" value="Pep_S8_CspA-like"/>
</dbReference>
<evidence type="ECO:0000259" key="8">
    <source>
        <dbReference type="Pfam" id="PF00082"/>
    </source>
</evidence>
<dbReference type="PROSITE" id="PS00136">
    <property type="entry name" value="SUBTILASE_ASP"/>
    <property type="match status" value="1"/>
</dbReference>
<dbReference type="AlphaFoldDB" id="A0A7X0SDP9"/>
<dbReference type="Proteomes" id="UP000585258">
    <property type="component" value="Unassembled WGS sequence"/>
</dbReference>
<keyword evidence="3 6" id="KW-0378">Hydrolase</keyword>
<dbReference type="InterPro" id="IPR000209">
    <property type="entry name" value="Peptidase_S8/S53_dom"/>
</dbReference>
<organism evidence="10 11">
    <name type="scientific">Clostridium gasigenes</name>
    <dbReference type="NCBI Taxonomy" id="94869"/>
    <lineage>
        <taxon>Bacteria</taxon>
        <taxon>Bacillati</taxon>
        <taxon>Bacillota</taxon>
        <taxon>Clostridia</taxon>
        <taxon>Eubacteriales</taxon>
        <taxon>Clostridiaceae</taxon>
        <taxon>Clostridium</taxon>
    </lineage>
</organism>
<dbReference type="InterPro" id="IPR050131">
    <property type="entry name" value="Peptidase_S8_subtilisin-like"/>
</dbReference>
<sequence length="610" mass="66251">MVIVKTSGGAIIETNSSDSILNENNQSAENFSKALLSKLNIIGKTDQVIEVVIISGESAITMGQFVNSLGGTYEYLGYGFGVVNIAVDKLGELAKNTSIQYIEIPKQLYTTDSLSNRAACVQPARETFGVEGEGVLVGFIDSGIDYTHPAFINEDGTTRVEYIYDLSEGGNIYNKAKINEALKSPDPFSIVTSYDKTGHGTHVAGIACAGGKINPNYYGVAPKSSIIMVKSTRGDFALSTSIMRGLKFLVDKGKELKMPLAVNISLSTNDGAHNGTSLLEQYISTIATVERITICIAAGNEGSASHHVGGELKGENRIALNIAGDEKNVVINLYKDVLQDISIQIINPTGAASGYIEVKEGYVNGSVGLDRYRLLDTGPKPFDMVGEIVLSLITNNQYISAGQWQILIRVNNNYTGMFDMWLPILEGLNIETKFSQPTVTNTLGIPATVRNIIAVGSYNYINNNISPFSGRGRPTVFCPIRPDLVAPGENIISVVPNRGFDTKTGTSMATPHVVGIAALLMEWGLAKNNDPFLFGERLKFYLVRGANRNRTDVIYPNISWGYGEVCAYNAFQIVSQVINSLKYSRSEKIVDSIKTYNEYNIGSLFIRKPI</sequence>
<dbReference type="InterPro" id="IPR036852">
    <property type="entry name" value="Peptidase_S8/S53_dom_sf"/>
</dbReference>
<evidence type="ECO:0000256" key="6">
    <source>
        <dbReference type="PROSITE-ProRule" id="PRU01240"/>
    </source>
</evidence>
<comment type="similarity">
    <text evidence="1 6 7">Belongs to the peptidase S8 family.</text>
</comment>
<dbReference type="PROSITE" id="PS00137">
    <property type="entry name" value="SUBTILASE_HIS"/>
    <property type="match status" value="1"/>
</dbReference>
<dbReference type="GO" id="GO:0004252">
    <property type="term" value="F:serine-type endopeptidase activity"/>
    <property type="evidence" value="ECO:0007669"/>
    <property type="project" value="UniProtKB-UniRule"/>
</dbReference>
<evidence type="ECO:0000256" key="5">
    <source>
        <dbReference type="PIRSR" id="PIRSR615500-1"/>
    </source>
</evidence>
<dbReference type="SUPFAM" id="SSF52743">
    <property type="entry name" value="Subtilisin-like"/>
    <property type="match status" value="1"/>
</dbReference>
<dbReference type="Pfam" id="PF00082">
    <property type="entry name" value="Peptidase_S8"/>
    <property type="match status" value="2"/>
</dbReference>
<dbReference type="PROSITE" id="PS51892">
    <property type="entry name" value="SUBTILASE"/>
    <property type="match status" value="1"/>
</dbReference>
<evidence type="ECO:0000256" key="3">
    <source>
        <dbReference type="ARBA" id="ARBA00022801"/>
    </source>
</evidence>
<feature type="domain" description="Peptidase S8/S53" evidence="8">
    <location>
        <begin position="440"/>
        <end position="546"/>
    </location>
</feature>
<protein>
    <submittedName>
        <fullName evidence="10">S8 family serine peptidase</fullName>
    </submittedName>
</protein>
<evidence type="ECO:0000256" key="4">
    <source>
        <dbReference type="ARBA" id="ARBA00022825"/>
    </source>
</evidence>
<dbReference type="EMBL" id="JACKWY010000008">
    <property type="protein sequence ID" value="MBB6715738.1"/>
    <property type="molecule type" value="Genomic_DNA"/>
</dbReference>
<dbReference type="PRINTS" id="PR00723">
    <property type="entry name" value="SUBTILISIN"/>
</dbReference>
<dbReference type="InterPro" id="IPR017310">
    <property type="entry name" value="Pept_S8A_subtilisin_clostridia"/>
</dbReference>
<dbReference type="Gene3D" id="3.40.50.200">
    <property type="entry name" value="Peptidase S8/S53 domain"/>
    <property type="match status" value="1"/>
</dbReference>
<evidence type="ECO:0000256" key="1">
    <source>
        <dbReference type="ARBA" id="ARBA00011073"/>
    </source>
</evidence>
<proteinExistence type="inferred from homology"/>
<comment type="caution">
    <text evidence="10">The sequence shown here is derived from an EMBL/GenBank/DDBJ whole genome shotgun (WGS) entry which is preliminary data.</text>
</comment>
<keyword evidence="2 6" id="KW-0645">Protease</keyword>
<dbReference type="InterPro" id="IPR015500">
    <property type="entry name" value="Peptidase_S8_subtilisin-rel"/>
</dbReference>
<feature type="domain" description="Peptidase S8/S53" evidence="8">
    <location>
        <begin position="132"/>
        <end position="304"/>
    </location>
</feature>
<name>A0A7X0SDP9_9CLOT</name>
<dbReference type="PIRSF" id="PIRSF037894">
    <property type="entry name" value="Subtilisin_rel_CspABC"/>
    <property type="match status" value="1"/>
</dbReference>
<dbReference type="CDD" id="cd07478">
    <property type="entry name" value="Peptidases_S8_CspA-like"/>
    <property type="match status" value="1"/>
</dbReference>
<dbReference type="InterPro" id="IPR022398">
    <property type="entry name" value="Peptidase_S8_His-AS"/>
</dbReference>
<dbReference type="InterPro" id="IPR041365">
    <property type="entry name" value="CspB_prodomain"/>
</dbReference>
<evidence type="ECO:0000256" key="2">
    <source>
        <dbReference type="ARBA" id="ARBA00022670"/>
    </source>
</evidence>
<dbReference type="Gene3D" id="3.30.70.2980">
    <property type="match status" value="1"/>
</dbReference>
<reference evidence="10 11" key="1">
    <citation type="submission" date="2020-08" db="EMBL/GenBank/DDBJ databases">
        <title>Clostridia isolated from Swiss meat.</title>
        <authorList>
            <person name="Wambui J."/>
            <person name="Stevens M.J.A."/>
            <person name="Stephan R."/>
        </authorList>
    </citation>
    <scope>NUCLEOTIDE SEQUENCE [LARGE SCALE GENOMIC DNA]</scope>
    <source>
        <strain evidence="10 11">CM001</strain>
    </source>
</reference>
<dbReference type="GO" id="GO:0006508">
    <property type="term" value="P:proteolysis"/>
    <property type="evidence" value="ECO:0007669"/>
    <property type="project" value="UniProtKB-KW"/>
</dbReference>
<feature type="active site" description="Charge relay system" evidence="5 6">
    <location>
        <position position="199"/>
    </location>
</feature>
<evidence type="ECO:0000259" key="9">
    <source>
        <dbReference type="Pfam" id="PF18425"/>
    </source>
</evidence>